<organism evidence="1 2">
    <name type="scientific">Photobacterium galatheae</name>
    <dbReference type="NCBI Taxonomy" id="1654360"/>
    <lineage>
        <taxon>Bacteria</taxon>
        <taxon>Pseudomonadati</taxon>
        <taxon>Pseudomonadota</taxon>
        <taxon>Gammaproteobacteria</taxon>
        <taxon>Vibrionales</taxon>
        <taxon>Vibrionaceae</taxon>
        <taxon>Photobacterium</taxon>
    </lineage>
</organism>
<gene>
    <name evidence="1" type="ORF">EA58_20685</name>
</gene>
<keyword evidence="2" id="KW-1185">Reference proteome</keyword>
<evidence type="ECO:0000313" key="2">
    <source>
        <dbReference type="Proteomes" id="UP000027192"/>
    </source>
</evidence>
<accession>A0A066RHE2</accession>
<name>A0A066RHE2_9GAMM</name>
<evidence type="ECO:0000313" key="1">
    <source>
        <dbReference type="EMBL" id="KDM89870.1"/>
    </source>
</evidence>
<proteinExistence type="predicted"/>
<dbReference type="EMBL" id="JMIB01000043">
    <property type="protein sequence ID" value="KDM89870.1"/>
    <property type="molecule type" value="Genomic_DNA"/>
</dbReference>
<dbReference type="Proteomes" id="UP000027192">
    <property type="component" value="Unassembled WGS sequence"/>
</dbReference>
<dbReference type="AlphaFoldDB" id="A0A066RHE2"/>
<reference evidence="1 2" key="1">
    <citation type="submission" date="2014-04" db="EMBL/GenBank/DDBJ databases">
        <title>Draft genome sequence of Photobacterium halotolerans S2753: a solonamide, ngercheumicin and holomycin producer.</title>
        <authorList>
            <person name="Machado H.R."/>
            <person name="Gram L."/>
        </authorList>
    </citation>
    <scope>NUCLEOTIDE SEQUENCE [LARGE SCALE GENOMIC DNA]</scope>
    <source>
        <strain evidence="1 2">S2753</strain>
    </source>
</reference>
<protein>
    <submittedName>
        <fullName evidence="1">Uncharacterized protein</fullName>
    </submittedName>
</protein>
<sequence length="317" mass="36313">MCFQDSGQQAVYYYQRYKTPITLTLKDGFWVEQGDTGRWELSGQPGNHIAGQWSTVSGTKSLPLSLKFEYHDLDKNCGEEEFLSALQKTLKWKKGAWKDWFGWQYRDVAYGGDNSIELAANFPSSKVINTIFNDRVTSEERAERQLETLVYALEHPGSEKYDETYVAPVFLNGLWLGVRFYVRRAGTGANGTSDYTSYFSLATGEMINPWRWFLSSQVNQPHEYSAYSHPLPETMRAKYGRKESEASEFEGCKRSEHGYYQISLRNNGLLFWERPNGDGCEREFLLTPEAAMPFANAEGKKALSAFSKLIRLNLKGY</sequence>
<comment type="caution">
    <text evidence="1">The sequence shown here is derived from an EMBL/GenBank/DDBJ whole genome shotgun (WGS) entry which is preliminary data.</text>
</comment>